<evidence type="ECO:0000256" key="1">
    <source>
        <dbReference type="SAM" id="Phobius"/>
    </source>
</evidence>
<keyword evidence="1" id="KW-1133">Transmembrane helix</keyword>
<evidence type="ECO:0000313" key="2">
    <source>
        <dbReference type="EMBL" id="CAK1582831.1"/>
    </source>
</evidence>
<organism evidence="2 3">
    <name type="scientific">Parnassius mnemosyne</name>
    <name type="common">clouded apollo</name>
    <dbReference type="NCBI Taxonomy" id="213953"/>
    <lineage>
        <taxon>Eukaryota</taxon>
        <taxon>Metazoa</taxon>
        <taxon>Ecdysozoa</taxon>
        <taxon>Arthropoda</taxon>
        <taxon>Hexapoda</taxon>
        <taxon>Insecta</taxon>
        <taxon>Pterygota</taxon>
        <taxon>Neoptera</taxon>
        <taxon>Endopterygota</taxon>
        <taxon>Lepidoptera</taxon>
        <taxon>Glossata</taxon>
        <taxon>Ditrysia</taxon>
        <taxon>Papilionoidea</taxon>
        <taxon>Papilionidae</taxon>
        <taxon>Parnassiinae</taxon>
        <taxon>Parnassini</taxon>
        <taxon>Parnassius</taxon>
        <taxon>Driopa</taxon>
    </lineage>
</organism>
<feature type="transmembrane region" description="Helical" evidence="1">
    <location>
        <begin position="63"/>
        <end position="80"/>
    </location>
</feature>
<evidence type="ECO:0000313" key="3">
    <source>
        <dbReference type="Proteomes" id="UP001314205"/>
    </source>
</evidence>
<sequence length="205" mass="23397">MALENILSRMGLDTKQLTDRYAEYGPPMHDQHIFYGYEPSSPLHGHAVPTKHNYVSGSHKNNAAMSALTLLAFLFFLNILQQCLKDHMTAMNTPQVTIMSSVKETEDNFAKKSFTNKFDKTGTLHTDKNNFQRESLLSLKEGEQVSVEENEFESRLNSDDASQKTLLKIKTAEHKPQNSAQEHKIVKNNANQTFKYAGFYDEYEN</sequence>
<gene>
    <name evidence="2" type="ORF">PARMNEM_LOCUS4315</name>
</gene>
<keyword evidence="1" id="KW-0812">Transmembrane</keyword>
<accession>A0AAV1KIE5</accession>
<protein>
    <submittedName>
        <fullName evidence="2">Uncharacterized protein</fullName>
    </submittedName>
</protein>
<keyword evidence="1" id="KW-0472">Membrane</keyword>
<proteinExistence type="predicted"/>
<dbReference type="Proteomes" id="UP001314205">
    <property type="component" value="Unassembled WGS sequence"/>
</dbReference>
<name>A0AAV1KIE5_9NEOP</name>
<reference evidence="2 3" key="1">
    <citation type="submission" date="2023-11" db="EMBL/GenBank/DDBJ databases">
        <authorList>
            <person name="Hedman E."/>
            <person name="Englund M."/>
            <person name="Stromberg M."/>
            <person name="Nyberg Akerstrom W."/>
            <person name="Nylinder S."/>
            <person name="Jareborg N."/>
            <person name="Kallberg Y."/>
            <person name="Kronander E."/>
        </authorList>
    </citation>
    <scope>NUCLEOTIDE SEQUENCE [LARGE SCALE GENOMIC DNA]</scope>
</reference>
<comment type="caution">
    <text evidence="2">The sequence shown here is derived from an EMBL/GenBank/DDBJ whole genome shotgun (WGS) entry which is preliminary data.</text>
</comment>
<dbReference type="EMBL" id="CAVLGL010000046">
    <property type="protein sequence ID" value="CAK1582831.1"/>
    <property type="molecule type" value="Genomic_DNA"/>
</dbReference>
<keyword evidence="3" id="KW-1185">Reference proteome</keyword>
<dbReference type="AlphaFoldDB" id="A0AAV1KIE5"/>